<name>A0ABS8TD66_DATST</name>
<organism evidence="1 2">
    <name type="scientific">Datura stramonium</name>
    <name type="common">Jimsonweed</name>
    <name type="synonym">Common thornapple</name>
    <dbReference type="NCBI Taxonomy" id="4076"/>
    <lineage>
        <taxon>Eukaryota</taxon>
        <taxon>Viridiplantae</taxon>
        <taxon>Streptophyta</taxon>
        <taxon>Embryophyta</taxon>
        <taxon>Tracheophyta</taxon>
        <taxon>Spermatophyta</taxon>
        <taxon>Magnoliopsida</taxon>
        <taxon>eudicotyledons</taxon>
        <taxon>Gunneridae</taxon>
        <taxon>Pentapetalae</taxon>
        <taxon>asterids</taxon>
        <taxon>lamiids</taxon>
        <taxon>Solanales</taxon>
        <taxon>Solanaceae</taxon>
        <taxon>Solanoideae</taxon>
        <taxon>Datureae</taxon>
        <taxon>Datura</taxon>
    </lineage>
</organism>
<evidence type="ECO:0000313" key="1">
    <source>
        <dbReference type="EMBL" id="MCD7469400.1"/>
    </source>
</evidence>
<reference evidence="1 2" key="1">
    <citation type="journal article" date="2021" name="BMC Genomics">
        <title>Datura genome reveals duplications of psychoactive alkaloid biosynthetic genes and high mutation rate following tissue culture.</title>
        <authorList>
            <person name="Rajewski A."/>
            <person name="Carter-House D."/>
            <person name="Stajich J."/>
            <person name="Litt A."/>
        </authorList>
    </citation>
    <scope>NUCLEOTIDE SEQUENCE [LARGE SCALE GENOMIC DNA]</scope>
    <source>
        <strain evidence="1">AR-01</strain>
    </source>
</reference>
<proteinExistence type="predicted"/>
<evidence type="ECO:0000313" key="2">
    <source>
        <dbReference type="Proteomes" id="UP000823775"/>
    </source>
</evidence>
<dbReference type="Proteomes" id="UP000823775">
    <property type="component" value="Unassembled WGS sequence"/>
</dbReference>
<protein>
    <submittedName>
        <fullName evidence="1">Uncharacterized protein</fullName>
    </submittedName>
</protein>
<keyword evidence="2" id="KW-1185">Reference proteome</keyword>
<gene>
    <name evidence="1" type="ORF">HAX54_008375</name>
</gene>
<dbReference type="EMBL" id="JACEIK010001439">
    <property type="protein sequence ID" value="MCD7469400.1"/>
    <property type="molecule type" value="Genomic_DNA"/>
</dbReference>
<comment type="caution">
    <text evidence="1">The sequence shown here is derived from an EMBL/GenBank/DDBJ whole genome shotgun (WGS) entry which is preliminary data.</text>
</comment>
<sequence length="147" mass="16702">MTSWNVYGSNDGYSYFSDPCINCGGAHLWQHCHTCGVYGGMDGHWTHFPNSCSPSPSPYYNPLVVFDAYKNYEEEEHHAPISNMEKLILEHMKVTVQANTQEVRQGEENKLTREIIQFGQMIHDLQGLFNEKVEASKAKLQSVVDTS</sequence>
<accession>A0ABS8TD66</accession>